<feature type="non-terminal residue" evidence="1">
    <location>
        <position position="1"/>
    </location>
</feature>
<keyword evidence="2" id="KW-1185">Reference proteome</keyword>
<gene>
    <name evidence="1" type="ORF">CR513_12169</name>
</gene>
<organism evidence="1 2">
    <name type="scientific">Mucuna pruriens</name>
    <name type="common">Velvet bean</name>
    <name type="synonym">Dolichos pruriens</name>
    <dbReference type="NCBI Taxonomy" id="157652"/>
    <lineage>
        <taxon>Eukaryota</taxon>
        <taxon>Viridiplantae</taxon>
        <taxon>Streptophyta</taxon>
        <taxon>Embryophyta</taxon>
        <taxon>Tracheophyta</taxon>
        <taxon>Spermatophyta</taxon>
        <taxon>Magnoliopsida</taxon>
        <taxon>eudicotyledons</taxon>
        <taxon>Gunneridae</taxon>
        <taxon>Pentapetalae</taxon>
        <taxon>rosids</taxon>
        <taxon>fabids</taxon>
        <taxon>Fabales</taxon>
        <taxon>Fabaceae</taxon>
        <taxon>Papilionoideae</taxon>
        <taxon>50 kb inversion clade</taxon>
        <taxon>NPAAA clade</taxon>
        <taxon>indigoferoid/millettioid clade</taxon>
        <taxon>Phaseoleae</taxon>
        <taxon>Mucuna</taxon>
    </lineage>
</organism>
<evidence type="ECO:0000313" key="1">
    <source>
        <dbReference type="EMBL" id="RDY04151.1"/>
    </source>
</evidence>
<proteinExistence type="predicted"/>
<reference evidence="1" key="1">
    <citation type="submission" date="2018-05" db="EMBL/GenBank/DDBJ databases">
        <title>Draft genome of Mucuna pruriens seed.</title>
        <authorList>
            <person name="Nnadi N.E."/>
            <person name="Vos R."/>
            <person name="Hasami M.H."/>
            <person name="Devisetty U.K."/>
            <person name="Aguiy J.C."/>
        </authorList>
    </citation>
    <scope>NUCLEOTIDE SEQUENCE [LARGE SCALE GENOMIC DNA]</scope>
    <source>
        <strain evidence="1">JCA_2017</strain>
    </source>
</reference>
<dbReference type="Proteomes" id="UP000257109">
    <property type="component" value="Unassembled WGS sequence"/>
</dbReference>
<sequence length="79" mass="9333">MLINMDKQIRHSWTHSWFLYQKFDHPVHLKEFRLIITYHIAGSKSKEGLIAIKIDLEKTYVGLIGIFSCHPYGLWIFGT</sequence>
<dbReference type="EMBL" id="QJKJ01002138">
    <property type="protein sequence ID" value="RDY04151.1"/>
    <property type="molecule type" value="Genomic_DNA"/>
</dbReference>
<accession>A0A371HMX2</accession>
<evidence type="ECO:0000313" key="2">
    <source>
        <dbReference type="Proteomes" id="UP000257109"/>
    </source>
</evidence>
<comment type="caution">
    <text evidence="1">The sequence shown here is derived from an EMBL/GenBank/DDBJ whole genome shotgun (WGS) entry which is preliminary data.</text>
</comment>
<name>A0A371HMX2_MUCPR</name>
<dbReference type="AlphaFoldDB" id="A0A371HMX2"/>
<protein>
    <submittedName>
        <fullName evidence="1">Uncharacterized protein</fullName>
    </submittedName>
</protein>